<evidence type="ECO:0000313" key="4">
    <source>
        <dbReference type="EMBL" id="KJY60275.1"/>
    </source>
</evidence>
<dbReference type="Proteomes" id="UP000033682">
    <property type="component" value="Unassembled WGS sequence"/>
</dbReference>
<comment type="caution">
    <text evidence="4">The sequence shown here is derived from an EMBL/GenBank/DDBJ whole genome shotgun (WGS) entry which is preliminary data.</text>
</comment>
<dbReference type="PROSITE" id="PS51462">
    <property type="entry name" value="NUDIX"/>
    <property type="match status" value="1"/>
</dbReference>
<evidence type="ECO:0000313" key="5">
    <source>
        <dbReference type="Proteomes" id="UP000033682"/>
    </source>
</evidence>
<dbReference type="PANTHER" id="PTHR43046">
    <property type="entry name" value="GDP-MANNOSE MANNOSYL HYDROLASE"/>
    <property type="match status" value="1"/>
</dbReference>
<dbReference type="HOGENOM" id="CLU_037162_18_9_9"/>
<dbReference type="SUPFAM" id="SSF55811">
    <property type="entry name" value="Nudix"/>
    <property type="match status" value="1"/>
</dbReference>
<dbReference type="RefSeq" id="WP_046307749.1">
    <property type="nucleotide sequence ID" value="NZ_KQ034000.1"/>
</dbReference>
<keyword evidence="2 4" id="KW-0378">Hydrolase</keyword>
<dbReference type="InterPro" id="IPR015797">
    <property type="entry name" value="NUDIX_hydrolase-like_dom_sf"/>
</dbReference>
<sequence>MRARVVVYNPELKAVLLIHRLKNERDYWVIPGGGTKNWETPIETAIREINEELKIKLVPEKLKRLIEIDDEVFFLTQTGQTKAPRISGEEKERSSTKNIYEPAWVGLKDLTTINLMPPEIAKQLLESIK</sequence>
<dbReference type="STRING" id="303541.JF72_12200"/>
<protein>
    <submittedName>
        <fullName evidence="4">Hydrolase, NUDIX family</fullName>
    </submittedName>
</protein>
<accession>A0A0F4LNU1</accession>
<dbReference type="Pfam" id="PF00293">
    <property type="entry name" value="NUDIX"/>
    <property type="match status" value="1"/>
</dbReference>
<organism evidence="4 5">
    <name type="scientific">Lactobacillus apis</name>
    <dbReference type="NCBI Taxonomy" id="303541"/>
    <lineage>
        <taxon>Bacteria</taxon>
        <taxon>Bacillati</taxon>
        <taxon>Bacillota</taxon>
        <taxon>Bacilli</taxon>
        <taxon>Lactobacillales</taxon>
        <taxon>Lactobacillaceae</taxon>
        <taxon>Lactobacillus</taxon>
    </lineage>
</organism>
<dbReference type="InterPro" id="IPR000086">
    <property type="entry name" value="NUDIX_hydrolase_dom"/>
</dbReference>
<dbReference type="GO" id="GO:0016787">
    <property type="term" value="F:hydrolase activity"/>
    <property type="evidence" value="ECO:0007669"/>
    <property type="project" value="UniProtKB-KW"/>
</dbReference>
<gene>
    <name evidence="4" type="ORF">JF72_12200</name>
</gene>
<evidence type="ECO:0000259" key="3">
    <source>
        <dbReference type="PROSITE" id="PS51462"/>
    </source>
</evidence>
<dbReference type="Gene3D" id="3.90.79.10">
    <property type="entry name" value="Nucleoside Triphosphate Pyrophosphohydrolase"/>
    <property type="match status" value="1"/>
</dbReference>
<feature type="domain" description="Nudix hydrolase" evidence="3">
    <location>
        <begin position="1"/>
        <end position="129"/>
    </location>
</feature>
<reference evidence="4 5" key="1">
    <citation type="submission" date="2015-01" db="EMBL/GenBank/DDBJ databases">
        <title>Comparative genomics of the lactic acid bacteria isolated from the honey bee gut.</title>
        <authorList>
            <person name="Ellegaard K.M."/>
            <person name="Tamarit D."/>
            <person name="Javelind E."/>
            <person name="Olofsson T."/>
            <person name="Andersson S.G."/>
            <person name="Vasquez A."/>
        </authorList>
    </citation>
    <scope>NUCLEOTIDE SEQUENCE [LARGE SCALE GENOMIC DNA]</scope>
    <source>
        <strain evidence="4 5">Hma11</strain>
    </source>
</reference>
<keyword evidence="5" id="KW-1185">Reference proteome</keyword>
<dbReference type="PANTHER" id="PTHR43046:SF14">
    <property type="entry name" value="MUTT_NUDIX FAMILY PROTEIN"/>
    <property type="match status" value="1"/>
</dbReference>
<name>A0A0F4LNU1_9LACO</name>
<evidence type="ECO:0000256" key="1">
    <source>
        <dbReference type="ARBA" id="ARBA00001946"/>
    </source>
</evidence>
<comment type="cofactor">
    <cofactor evidence="1">
        <name>Mg(2+)</name>
        <dbReference type="ChEBI" id="CHEBI:18420"/>
    </cofactor>
</comment>
<dbReference type="AlphaFoldDB" id="A0A0F4LNU1"/>
<evidence type="ECO:0000256" key="2">
    <source>
        <dbReference type="ARBA" id="ARBA00022801"/>
    </source>
</evidence>
<dbReference type="EMBL" id="JXLG01000009">
    <property type="protein sequence ID" value="KJY60275.1"/>
    <property type="molecule type" value="Genomic_DNA"/>
</dbReference>
<proteinExistence type="predicted"/>
<dbReference type="PATRIC" id="fig|303541.3.peg.1386"/>